<evidence type="ECO:0000256" key="1">
    <source>
        <dbReference type="ARBA" id="ARBA00004370"/>
    </source>
</evidence>
<feature type="region of interest" description="Disordered" evidence="10">
    <location>
        <begin position="376"/>
        <end position="404"/>
    </location>
</feature>
<accession>A0AAQ3L2D7</accession>
<gene>
    <name evidence="13" type="ORF">Cni_G27811</name>
</gene>
<evidence type="ECO:0000256" key="7">
    <source>
        <dbReference type="ARBA" id="ARBA00023136"/>
    </source>
</evidence>
<dbReference type="FunFam" id="1.10.510.10:FF:000095">
    <property type="entry name" value="protein STRUBBELIG-RECEPTOR FAMILY 8"/>
    <property type="match status" value="1"/>
</dbReference>
<proteinExistence type="predicted"/>
<evidence type="ECO:0000313" key="13">
    <source>
        <dbReference type="EMBL" id="WOL19014.1"/>
    </source>
</evidence>
<dbReference type="PROSITE" id="PS51450">
    <property type="entry name" value="LRR"/>
    <property type="match status" value="1"/>
</dbReference>
<feature type="compositionally biased region" description="Polar residues" evidence="10">
    <location>
        <begin position="383"/>
        <end position="392"/>
    </location>
</feature>
<dbReference type="InterPro" id="IPR050647">
    <property type="entry name" value="Plant_LRR-RLKs"/>
</dbReference>
<dbReference type="Gene3D" id="1.10.510.10">
    <property type="entry name" value="Transferase(Phosphotransferase) domain 1"/>
    <property type="match status" value="1"/>
</dbReference>
<keyword evidence="14" id="KW-1185">Reference proteome</keyword>
<feature type="transmembrane region" description="Helical" evidence="11">
    <location>
        <begin position="343"/>
        <end position="368"/>
    </location>
</feature>
<comment type="subcellular location">
    <subcellularLocation>
        <location evidence="1">Membrane</location>
    </subcellularLocation>
</comment>
<dbReference type="InterPro" id="IPR011009">
    <property type="entry name" value="Kinase-like_dom_sf"/>
</dbReference>
<feature type="domain" description="Protein kinase" evidence="12">
    <location>
        <begin position="463"/>
        <end position="732"/>
    </location>
</feature>
<evidence type="ECO:0000313" key="14">
    <source>
        <dbReference type="Proteomes" id="UP001327560"/>
    </source>
</evidence>
<evidence type="ECO:0000259" key="12">
    <source>
        <dbReference type="PROSITE" id="PS50011"/>
    </source>
</evidence>
<keyword evidence="3 11" id="KW-0812">Transmembrane</keyword>
<dbReference type="Proteomes" id="UP001327560">
    <property type="component" value="Chromosome 9"/>
</dbReference>
<dbReference type="EMBL" id="CP136898">
    <property type="protein sequence ID" value="WOL19014.1"/>
    <property type="molecule type" value="Genomic_DNA"/>
</dbReference>
<dbReference type="GO" id="GO:0016020">
    <property type="term" value="C:membrane"/>
    <property type="evidence" value="ECO:0007669"/>
    <property type="project" value="UniProtKB-SubCell"/>
</dbReference>
<dbReference type="InterPro" id="IPR001611">
    <property type="entry name" value="Leu-rich_rpt"/>
</dbReference>
<evidence type="ECO:0000256" key="3">
    <source>
        <dbReference type="ARBA" id="ARBA00022692"/>
    </source>
</evidence>
<evidence type="ECO:0000256" key="8">
    <source>
        <dbReference type="ARBA" id="ARBA00023170"/>
    </source>
</evidence>
<dbReference type="GO" id="GO:0005524">
    <property type="term" value="F:ATP binding"/>
    <property type="evidence" value="ECO:0007669"/>
    <property type="project" value="InterPro"/>
</dbReference>
<evidence type="ECO:0000256" key="6">
    <source>
        <dbReference type="ARBA" id="ARBA00022989"/>
    </source>
</evidence>
<dbReference type="Gene3D" id="3.30.200.20">
    <property type="entry name" value="Phosphorylase Kinase, domain 1"/>
    <property type="match status" value="1"/>
</dbReference>
<evidence type="ECO:0000256" key="2">
    <source>
        <dbReference type="ARBA" id="ARBA00022614"/>
    </source>
</evidence>
<reference evidence="13 14" key="1">
    <citation type="submission" date="2023-10" db="EMBL/GenBank/DDBJ databases">
        <title>Chromosome-scale genome assembly provides insights into flower coloration mechanisms of Canna indica.</title>
        <authorList>
            <person name="Li C."/>
        </authorList>
    </citation>
    <scope>NUCLEOTIDE SEQUENCE [LARGE SCALE GENOMIC DNA]</scope>
    <source>
        <tissue evidence="13">Flower</tissue>
    </source>
</reference>
<evidence type="ECO:0000256" key="11">
    <source>
        <dbReference type="SAM" id="Phobius"/>
    </source>
</evidence>
<dbReference type="PANTHER" id="PTHR48056">
    <property type="entry name" value="LRR RECEPTOR-LIKE SERINE/THREONINE-PROTEIN KINASE-RELATED"/>
    <property type="match status" value="1"/>
</dbReference>
<keyword evidence="5" id="KW-0677">Repeat</keyword>
<keyword evidence="6 11" id="KW-1133">Transmembrane helix</keyword>
<dbReference type="InterPro" id="IPR032675">
    <property type="entry name" value="LRR_dom_sf"/>
</dbReference>
<evidence type="ECO:0000256" key="10">
    <source>
        <dbReference type="SAM" id="MobiDB-lite"/>
    </source>
</evidence>
<dbReference type="AlphaFoldDB" id="A0AAQ3L2D7"/>
<organism evidence="13 14">
    <name type="scientific">Canna indica</name>
    <name type="common">Indian-shot</name>
    <dbReference type="NCBI Taxonomy" id="4628"/>
    <lineage>
        <taxon>Eukaryota</taxon>
        <taxon>Viridiplantae</taxon>
        <taxon>Streptophyta</taxon>
        <taxon>Embryophyta</taxon>
        <taxon>Tracheophyta</taxon>
        <taxon>Spermatophyta</taxon>
        <taxon>Magnoliopsida</taxon>
        <taxon>Liliopsida</taxon>
        <taxon>Zingiberales</taxon>
        <taxon>Cannaceae</taxon>
        <taxon>Canna</taxon>
    </lineage>
</organism>
<keyword evidence="4" id="KW-0732">Signal</keyword>
<dbReference type="InterPro" id="IPR000719">
    <property type="entry name" value="Prot_kinase_dom"/>
</dbReference>
<dbReference type="Pfam" id="PF13855">
    <property type="entry name" value="LRR_8"/>
    <property type="match status" value="1"/>
</dbReference>
<dbReference type="InterPro" id="IPR003591">
    <property type="entry name" value="Leu-rich_rpt_typical-subtyp"/>
</dbReference>
<dbReference type="SUPFAM" id="SSF56112">
    <property type="entry name" value="Protein kinase-like (PK-like)"/>
    <property type="match status" value="1"/>
</dbReference>
<dbReference type="GO" id="GO:0004672">
    <property type="term" value="F:protein kinase activity"/>
    <property type="evidence" value="ECO:0007669"/>
    <property type="project" value="InterPro"/>
</dbReference>
<protein>
    <submittedName>
        <fullName evidence="13">Protein STRUBBELIG-RECEPTOR FAMILY 5-like isoform X3</fullName>
    </submittedName>
</protein>
<dbReference type="PANTHER" id="PTHR48056:SF44">
    <property type="entry name" value="RECEPTOR PROTEIN KINASE CLAVATA1"/>
    <property type="match status" value="1"/>
</dbReference>
<evidence type="ECO:0000256" key="9">
    <source>
        <dbReference type="ARBA" id="ARBA00023180"/>
    </source>
</evidence>
<dbReference type="SMART" id="SM00369">
    <property type="entry name" value="LRR_TYP"/>
    <property type="match status" value="3"/>
</dbReference>
<dbReference type="Gene3D" id="3.80.10.10">
    <property type="entry name" value="Ribonuclease Inhibitor"/>
    <property type="match status" value="1"/>
</dbReference>
<feature type="region of interest" description="Disordered" evidence="10">
    <location>
        <begin position="310"/>
        <end position="339"/>
    </location>
</feature>
<evidence type="ECO:0000256" key="5">
    <source>
        <dbReference type="ARBA" id="ARBA00022737"/>
    </source>
</evidence>
<dbReference type="Pfam" id="PF07714">
    <property type="entry name" value="PK_Tyr_Ser-Thr"/>
    <property type="match status" value="1"/>
</dbReference>
<dbReference type="FunFam" id="3.30.200.20:FF:000125">
    <property type="entry name" value="Protein STRUBBELIG-RECEPTOR FAMILY 8"/>
    <property type="match status" value="1"/>
</dbReference>
<name>A0AAQ3L2D7_9LILI</name>
<dbReference type="Pfam" id="PF00560">
    <property type="entry name" value="LRR_1"/>
    <property type="match status" value="1"/>
</dbReference>
<dbReference type="FunFam" id="3.80.10.10:FF:000062">
    <property type="entry name" value="protein STRUBBELIG-RECEPTOR FAMILY 3"/>
    <property type="match status" value="1"/>
</dbReference>
<dbReference type="GO" id="GO:0033612">
    <property type="term" value="F:receptor serine/threonine kinase binding"/>
    <property type="evidence" value="ECO:0007669"/>
    <property type="project" value="TreeGrafter"/>
</dbReference>
<dbReference type="SUPFAM" id="SSF52058">
    <property type="entry name" value="L domain-like"/>
    <property type="match status" value="1"/>
</dbReference>
<dbReference type="InterPro" id="IPR001245">
    <property type="entry name" value="Ser-Thr/Tyr_kinase_cat_dom"/>
</dbReference>
<keyword evidence="2" id="KW-0433">Leucine-rich repeat</keyword>
<dbReference type="PROSITE" id="PS50011">
    <property type="entry name" value="PROTEIN_KINASE_DOM"/>
    <property type="match status" value="1"/>
</dbReference>
<keyword evidence="7 11" id="KW-0472">Membrane</keyword>
<keyword evidence="8" id="KW-0675">Receptor</keyword>
<keyword evidence="9" id="KW-0325">Glycoprotein</keyword>
<sequence>MDDEVEHSSRAIQLCTRQSAKFRNARGLLHPEAIRPFRGSIAPPPPMALPVSSSSSSSFSNRLFRTLASEVSNESQMIYRGFASRSASTFLPRSSLLHGRIAYALDFLPKWVAISGFLRCWSCSRSFCDSQIWFAARQIPRMQTLRSWIDWFNGLPTFELDFSNLFHSDLSKNNVNGDIPYQLPPNATYINLAGNALTGGIPYSISQMTNLKYLNLANNQLNGQLTDMFGNLHRLKLLDLSFNRFSGSLPQSFGSLSSLKTLNLQNNQFSNSLNVLSTLSLGYLNIENNHFTGWIPRNLKNIDNLKVGGNSWSSGPAPPGMAVAADSSKGRSSSTNKKGKQDLGLIGVVIAAIIVALLIVALVLLALVKRRSSRSSRRAEGQLGQNRSSTILLDNESPELKGSSSIDIKALETTSMTSDPPPADTGKSFNDESANIFNFKRSADPISLTTFSLSDLIAATGSFSSSRLLGQGNIGCVYKAKFDDGKVLAVKKLENLNLSGSCSYSFMEIVSGISKLRHSNIAELLGYCSESGYQLLVYELQGNGCLHGFLHLTNDYSKPLTWDTRVRIALCTARAVEYLHEVCAPSVIHRNIKSSNILLDAELDPHLADCGLAIFFEDTSENLGPGYNPPECTKSSAYTIKSDVYSFGVVMLELLTGRKPFDSSKPRMEQLLVRWAASQLHDIDTLARMVDPALRGLYPPKSLSRFADIVALCIQSEPEFRPAMSEVVQSLVRCAQCTSIKKRIGRLSSSCRSDDSDAGYYSGTL</sequence>
<evidence type="ECO:0000256" key="4">
    <source>
        <dbReference type="ARBA" id="ARBA00022729"/>
    </source>
</evidence>